<keyword evidence="4 6" id="KW-0378">Hydrolase</keyword>
<dbReference type="GO" id="GO:0001682">
    <property type="term" value="P:tRNA 5'-leader removal"/>
    <property type="evidence" value="ECO:0007669"/>
    <property type="project" value="UniProtKB-UniRule"/>
</dbReference>
<feature type="compositionally biased region" description="Low complexity" evidence="7">
    <location>
        <begin position="46"/>
        <end position="55"/>
    </location>
</feature>
<dbReference type="EMBL" id="RJKN01000006">
    <property type="protein sequence ID" value="ROP34713.1"/>
    <property type="molecule type" value="Genomic_DNA"/>
</dbReference>
<comment type="similarity">
    <text evidence="6">Belongs to the RnpA family.</text>
</comment>
<dbReference type="GO" id="GO:0030677">
    <property type="term" value="C:ribonuclease P complex"/>
    <property type="evidence" value="ECO:0007669"/>
    <property type="project" value="TreeGrafter"/>
</dbReference>
<evidence type="ECO:0000256" key="1">
    <source>
        <dbReference type="ARBA" id="ARBA00022694"/>
    </source>
</evidence>
<organism evidence="8 9">
    <name type="scientific">Pseudokineococcus lusitanus</name>
    <dbReference type="NCBI Taxonomy" id="763993"/>
    <lineage>
        <taxon>Bacteria</taxon>
        <taxon>Bacillati</taxon>
        <taxon>Actinomycetota</taxon>
        <taxon>Actinomycetes</taxon>
        <taxon>Kineosporiales</taxon>
        <taxon>Kineosporiaceae</taxon>
        <taxon>Pseudokineococcus</taxon>
    </lineage>
</organism>
<dbReference type="InterPro" id="IPR000100">
    <property type="entry name" value="RNase_P"/>
</dbReference>
<evidence type="ECO:0000256" key="5">
    <source>
        <dbReference type="ARBA" id="ARBA00022884"/>
    </source>
</evidence>
<sequence>MLPAARRVRTADAFGRAVRGGDRAGRSTLVVHLAPPRAGTDDDDPTTTPSPRPAAAGFVVSRAVGGAVVRNRVRRRLQHLVAARLDGLPPGTELVVRALPPAADADGARLAEDLDGALRSASRRRARRAGTP</sequence>
<dbReference type="GO" id="GO:0004526">
    <property type="term" value="F:ribonuclease P activity"/>
    <property type="evidence" value="ECO:0007669"/>
    <property type="project" value="UniProtKB-UniRule"/>
</dbReference>
<evidence type="ECO:0000256" key="3">
    <source>
        <dbReference type="ARBA" id="ARBA00022759"/>
    </source>
</evidence>
<dbReference type="GO" id="GO:0042781">
    <property type="term" value="F:3'-tRNA processing endoribonuclease activity"/>
    <property type="evidence" value="ECO:0007669"/>
    <property type="project" value="TreeGrafter"/>
</dbReference>
<comment type="caution">
    <text evidence="8">The sequence shown here is derived from an EMBL/GenBank/DDBJ whole genome shotgun (WGS) entry which is preliminary data.</text>
</comment>
<dbReference type="PANTHER" id="PTHR33992">
    <property type="entry name" value="RIBONUCLEASE P PROTEIN COMPONENT"/>
    <property type="match status" value="1"/>
</dbReference>
<reference evidence="8 9" key="1">
    <citation type="journal article" date="2015" name="Stand. Genomic Sci.">
        <title>Genomic Encyclopedia of Bacterial and Archaeal Type Strains, Phase III: the genomes of soil and plant-associated and newly described type strains.</title>
        <authorList>
            <person name="Whitman W.B."/>
            <person name="Woyke T."/>
            <person name="Klenk H.P."/>
            <person name="Zhou Y."/>
            <person name="Lilburn T.G."/>
            <person name="Beck B.J."/>
            <person name="De Vos P."/>
            <person name="Vandamme P."/>
            <person name="Eisen J.A."/>
            <person name="Garrity G."/>
            <person name="Hugenholtz P."/>
            <person name="Kyrpides N.C."/>
        </authorList>
    </citation>
    <scope>NUCLEOTIDE SEQUENCE [LARGE SCALE GENOMIC DNA]</scope>
    <source>
        <strain evidence="8 9">CECT 7306</strain>
    </source>
</reference>
<evidence type="ECO:0000256" key="2">
    <source>
        <dbReference type="ARBA" id="ARBA00022722"/>
    </source>
</evidence>
<evidence type="ECO:0000256" key="4">
    <source>
        <dbReference type="ARBA" id="ARBA00022801"/>
    </source>
</evidence>
<dbReference type="InParanoid" id="A0A3N1GWR7"/>
<evidence type="ECO:0000256" key="7">
    <source>
        <dbReference type="SAM" id="MobiDB-lite"/>
    </source>
</evidence>
<dbReference type="GO" id="GO:0000049">
    <property type="term" value="F:tRNA binding"/>
    <property type="evidence" value="ECO:0007669"/>
    <property type="project" value="UniProtKB-UniRule"/>
</dbReference>
<comment type="subunit">
    <text evidence="6">Consists of a catalytic RNA component (M1 or rnpB) and a protein subunit.</text>
</comment>
<dbReference type="PANTHER" id="PTHR33992:SF1">
    <property type="entry name" value="RIBONUCLEASE P PROTEIN COMPONENT"/>
    <property type="match status" value="1"/>
</dbReference>
<dbReference type="HAMAP" id="MF_00227">
    <property type="entry name" value="RNase_P"/>
    <property type="match status" value="1"/>
</dbReference>
<feature type="region of interest" description="Disordered" evidence="7">
    <location>
        <begin position="25"/>
        <end position="55"/>
    </location>
</feature>
<keyword evidence="5 6" id="KW-0694">RNA-binding</keyword>
<dbReference type="Gene3D" id="3.30.230.10">
    <property type="match status" value="1"/>
</dbReference>
<dbReference type="RefSeq" id="WP_123380594.1">
    <property type="nucleotide sequence ID" value="NZ_RJKN01000006.1"/>
</dbReference>
<dbReference type="EC" id="3.1.26.5" evidence="6"/>
<dbReference type="Proteomes" id="UP000276232">
    <property type="component" value="Unassembled WGS sequence"/>
</dbReference>
<gene>
    <name evidence="6" type="primary">rnpA</name>
    <name evidence="8" type="ORF">EDC03_2534</name>
</gene>
<keyword evidence="1 6" id="KW-0819">tRNA processing</keyword>
<comment type="catalytic activity">
    <reaction evidence="6">
        <text>Endonucleolytic cleavage of RNA, removing 5'-extranucleotides from tRNA precursor.</text>
        <dbReference type="EC" id="3.1.26.5"/>
    </reaction>
</comment>
<evidence type="ECO:0000313" key="8">
    <source>
        <dbReference type="EMBL" id="ROP34713.1"/>
    </source>
</evidence>
<dbReference type="SUPFAM" id="SSF54211">
    <property type="entry name" value="Ribosomal protein S5 domain 2-like"/>
    <property type="match status" value="1"/>
</dbReference>
<dbReference type="InterPro" id="IPR020568">
    <property type="entry name" value="Ribosomal_Su5_D2-typ_SF"/>
</dbReference>
<evidence type="ECO:0000313" key="9">
    <source>
        <dbReference type="Proteomes" id="UP000276232"/>
    </source>
</evidence>
<keyword evidence="2 6" id="KW-0540">Nuclease</keyword>
<dbReference type="Pfam" id="PF00825">
    <property type="entry name" value="Ribonuclease_P"/>
    <property type="match status" value="1"/>
</dbReference>
<protein>
    <recommendedName>
        <fullName evidence="6">Ribonuclease P protein component</fullName>
        <shortName evidence="6">RNase P protein</shortName>
        <shortName evidence="6">RNaseP protein</shortName>
        <ecNumber evidence="6">3.1.26.5</ecNumber>
    </recommendedName>
    <alternativeName>
        <fullName evidence="6">Protein C5</fullName>
    </alternativeName>
</protein>
<dbReference type="AlphaFoldDB" id="A0A3N1GWR7"/>
<keyword evidence="3 6" id="KW-0255">Endonuclease</keyword>
<keyword evidence="9" id="KW-1185">Reference proteome</keyword>
<evidence type="ECO:0000256" key="6">
    <source>
        <dbReference type="HAMAP-Rule" id="MF_00227"/>
    </source>
</evidence>
<dbReference type="FunCoup" id="A0A3N1GWR7">
    <property type="interactions" value="2"/>
</dbReference>
<accession>A0A3N1GWR7</accession>
<dbReference type="OrthoDB" id="196964at2"/>
<proteinExistence type="inferred from homology"/>
<name>A0A3N1GWR7_9ACTN</name>
<dbReference type="InterPro" id="IPR014721">
    <property type="entry name" value="Ribsml_uS5_D2-typ_fold_subgr"/>
</dbReference>
<comment type="function">
    <text evidence="6">RNaseP catalyzes the removal of the 5'-leader sequence from pre-tRNA to produce the mature 5'-terminus. It can also cleave other RNA substrates such as 4.5S RNA. The protein component plays an auxiliary but essential role in vivo by binding to the 5'-leader sequence and broadening the substrate specificity of the ribozyme.</text>
</comment>